<dbReference type="SUPFAM" id="SSF55874">
    <property type="entry name" value="ATPase domain of HSP90 chaperone/DNA topoisomerase II/histidine kinase"/>
    <property type="match status" value="1"/>
</dbReference>
<dbReference type="InterPro" id="IPR036890">
    <property type="entry name" value="HATPase_C_sf"/>
</dbReference>
<dbReference type="PROSITE" id="PS50110">
    <property type="entry name" value="RESPONSE_REGULATORY"/>
    <property type="match status" value="1"/>
</dbReference>
<dbReference type="CDD" id="cd00082">
    <property type="entry name" value="HisKA"/>
    <property type="match status" value="1"/>
</dbReference>
<proteinExistence type="predicted"/>
<evidence type="ECO:0000256" key="4">
    <source>
        <dbReference type="ARBA" id="ARBA00022475"/>
    </source>
</evidence>
<feature type="domain" description="Response regulatory" evidence="15">
    <location>
        <begin position="260"/>
        <end position="378"/>
    </location>
</feature>
<dbReference type="PRINTS" id="PR00344">
    <property type="entry name" value="BCTRLSENSOR"/>
</dbReference>
<dbReference type="PROSITE" id="PS50109">
    <property type="entry name" value="HIS_KIN"/>
    <property type="match status" value="1"/>
</dbReference>
<keyword evidence="11" id="KW-0472">Membrane</keyword>
<keyword evidence="18" id="KW-1185">Reference proteome</keyword>
<evidence type="ECO:0000256" key="12">
    <source>
        <dbReference type="PROSITE-ProRule" id="PRU00110"/>
    </source>
</evidence>
<evidence type="ECO:0000256" key="13">
    <source>
        <dbReference type="PROSITE-ProRule" id="PRU00169"/>
    </source>
</evidence>
<dbReference type="SMART" id="SM00448">
    <property type="entry name" value="REC"/>
    <property type="match status" value="1"/>
</dbReference>
<dbReference type="Proteomes" id="UP000831390">
    <property type="component" value="Chromosome"/>
</dbReference>
<dbReference type="Pfam" id="PF01627">
    <property type="entry name" value="Hpt"/>
    <property type="match status" value="1"/>
</dbReference>
<dbReference type="CDD" id="cd17546">
    <property type="entry name" value="REC_hyHK_CKI1_RcsC-like"/>
    <property type="match status" value="1"/>
</dbReference>
<evidence type="ECO:0000256" key="2">
    <source>
        <dbReference type="ARBA" id="ARBA00004651"/>
    </source>
</evidence>
<keyword evidence="5 13" id="KW-0597">Phosphoprotein</keyword>
<dbReference type="PANTHER" id="PTHR45339:SF1">
    <property type="entry name" value="HYBRID SIGNAL TRANSDUCTION HISTIDINE KINASE J"/>
    <property type="match status" value="1"/>
</dbReference>
<dbReference type="Pfam" id="PF00512">
    <property type="entry name" value="HisKA"/>
    <property type="match status" value="1"/>
</dbReference>
<evidence type="ECO:0000256" key="7">
    <source>
        <dbReference type="ARBA" id="ARBA00022741"/>
    </source>
</evidence>
<dbReference type="InterPro" id="IPR005467">
    <property type="entry name" value="His_kinase_dom"/>
</dbReference>
<evidence type="ECO:0000256" key="8">
    <source>
        <dbReference type="ARBA" id="ARBA00022840"/>
    </source>
</evidence>
<keyword evidence="7" id="KW-0547">Nucleotide-binding</keyword>
<dbReference type="InterPro" id="IPR001789">
    <property type="entry name" value="Sig_transdc_resp-reg_receiver"/>
</dbReference>
<protein>
    <recommendedName>
        <fullName evidence="3">histidine kinase</fullName>
        <ecNumber evidence="3">2.7.13.3</ecNumber>
    </recommendedName>
</protein>
<dbReference type="SUPFAM" id="SSF47226">
    <property type="entry name" value="Histidine-containing phosphotransfer domain, HPT domain"/>
    <property type="match status" value="1"/>
</dbReference>
<dbReference type="RefSeq" id="WP_243519876.1">
    <property type="nucleotide sequence ID" value="NZ_CP094534.1"/>
</dbReference>
<evidence type="ECO:0000313" key="18">
    <source>
        <dbReference type="Proteomes" id="UP000831390"/>
    </source>
</evidence>
<dbReference type="InterPro" id="IPR036097">
    <property type="entry name" value="HisK_dim/P_sf"/>
</dbReference>
<dbReference type="SMART" id="SM00388">
    <property type="entry name" value="HisKA"/>
    <property type="match status" value="1"/>
</dbReference>
<keyword evidence="4" id="KW-1003">Cell membrane</keyword>
<gene>
    <name evidence="17" type="ORF">MTP16_11545</name>
</gene>
<dbReference type="Gene3D" id="1.10.287.130">
    <property type="match status" value="1"/>
</dbReference>
<sequence>MIPSLSAASQDFLDGMSHEIRTPLNGVLGMARQLSKTNLDAHQQELLRVINASGQHLLGVIDDVLDMARISAGPLDFEQVAFNLFDSISQALQPGQEQAKAKGLAFYENLTASSLPSAWVVGDPYRLNQILLNLVSNAIKFTEQGSISVTARPVTQTATHLTLEFQVADTGVGIPTPRPVPAPESPARSCASLTRRFSGTGLRLGISRALVEQLGGTLRVNSTPGLGSTFAFTLTLPTAEPPAAAAGRANFNTGALAGLRVLLVDDNEINREVARFMLEEWGVLPEEAVDGEQGLQLLSHHDYDVVLMDIQMPRLNGVEVTQAVRRLPDPRRAQVPILALTANAFREDNERYRAAGMNDTLAKPFDEAELYAKLEALHAAPRGPAPYNLTKLRTMAHGRAAFVTRIIRSFLANMPASLGQLREAAATSQWDRAAEITHHIKPSLEMMGVADVAPLVAVLEKAPRPGQPTAERPALTAQLVALVERALAAVPTELPAETQA</sequence>
<evidence type="ECO:0000256" key="3">
    <source>
        <dbReference type="ARBA" id="ARBA00012438"/>
    </source>
</evidence>
<dbReference type="SUPFAM" id="SSF47384">
    <property type="entry name" value="Homodimeric domain of signal transducing histidine kinase"/>
    <property type="match status" value="1"/>
</dbReference>
<dbReference type="InterPro" id="IPR003661">
    <property type="entry name" value="HisK_dim/P_dom"/>
</dbReference>
<dbReference type="Pfam" id="PF02518">
    <property type="entry name" value="HATPase_c"/>
    <property type="match status" value="1"/>
</dbReference>
<dbReference type="SMART" id="SM00387">
    <property type="entry name" value="HATPase_c"/>
    <property type="match status" value="1"/>
</dbReference>
<comment type="subcellular location">
    <subcellularLocation>
        <location evidence="2">Cell membrane</location>
        <topology evidence="2">Multi-pass membrane protein</topology>
    </subcellularLocation>
</comment>
<feature type="domain" description="Histidine kinase" evidence="14">
    <location>
        <begin position="15"/>
        <end position="238"/>
    </location>
</feature>
<dbReference type="CDD" id="cd16922">
    <property type="entry name" value="HATPase_EvgS-ArcB-TorS-like"/>
    <property type="match status" value="1"/>
</dbReference>
<evidence type="ECO:0000256" key="11">
    <source>
        <dbReference type="ARBA" id="ARBA00023136"/>
    </source>
</evidence>
<keyword evidence="8" id="KW-0067">ATP-binding</keyword>
<evidence type="ECO:0000256" key="9">
    <source>
        <dbReference type="ARBA" id="ARBA00022989"/>
    </source>
</evidence>
<feature type="modified residue" description="4-aspartylphosphate" evidence="13">
    <location>
        <position position="309"/>
    </location>
</feature>
<dbReference type="InterPro" id="IPR004358">
    <property type="entry name" value="Sig_transdc_His_kin-like_C"/>
</dbReference>
<evidence type="ECO:0000256" key="10">
    <source>
        <dbReference type="ARBA" id="ARBA00023012"/>
    </source>
</evidence>
<dbReference type="PANTHER" id="PTHR45339">
    <property type="entry name" value="HYBRID SIGNAL TRANSDUCTION HISTIDINE KINASE J"/>
    <property type="match status" value="1"/>
</dbReference>
<keyword evidence="10" id="KW-0902">Two-component regulatory system</keyword>
<evidence type="ECO:0000256" key="6">
    <source>
        <dbReference type="ARBA" id="ARBA00022692"/>
    </source>
</evidence>
<evidence type="ECO:0000259" key="15">
    <source>
        <dbReference type="PROSITE" id="PS50110"/>
    </source>
</evidence>
<evidence type="ECO:0000259" key="14">
    <source>
        <dbReference type="PROSITE" id="PS50109"/>
    </source>
</evidence>
<dbReference type="Gene3D" id="3.30.565.10">
    <property type="entry name" value="Histidine kinase-like ATPase, C-terminal domain"/>
    <property type="match status" value="1"/>
</dbReference>
<dbReference type="PROSITE" id="PS50894">
    <property type="entry name" value="HPT"/>
    <property type="match status" value="1"/>
</dbReference>
<comment type="catalytic activity">
    <reaction evidence="1">
        <text>ATP + protein L-histidine = ADP + protein N-phospho-L-histidine.</text>
        <dbReference type="EC" id="2.7.13.3"/>
    </reaction>
</comment>
<evidence type="ECO:0000313" key="17">
    <source>
        <dbReference type="EMBL" id="UOE36250.1"/>
    </source>
</evidence>
<dbReference type="EC" id="2.7.13.3" evidence="3"/>
<dbReference type="InterPro" id="IPR011006">
    <property type="entry name" value="CheY-like_superfamily"/>
</dbReference>
<evidence type="ECO:0000256" key="1">
    <source>
        <dbReference type="ARBA" id="ARBA00000085"/>
    </source>
</evidence>
<dbReference type="InterPro" id="IPR036641">
    <property type="entry name" value="HPT_dom_sf"/>
</dbReference>
<name>A0ABY4BI09_9BACT</name>
<evidence type="ECO:0000256" key="5">
    <source>
        <dbReference type="ARBA" id="ARBA00022553"/>
    </source>
</evidence>
<dbReference type="Pfam" id="PF00072">
    <property type="entry name" value="Response_reg"/>
    <property type="match status" value="1"/>
</dbReference>
<reference evidence="17 18" key="1">
    <citation type="submission" date="2022-03" db="EMBL/GenBank/DDBJ databases">
        <title>Hymenobactersp. isolated from the air.</title>
        <authorList>
            <person name="Won M."/>
            <person name="Kwon S.-W."/>
        </authorList>
    </citation>
    <scope>NUCLEOTIDE SEQUENCE [LARGE SCALE GENOMIC DNA]</scope>
    <source>
        <strain evidence="17 18">KACC 22596</strain>
    </source>
</reference>
<feature type="domain" description="HPt" evidence="16">
    <location>
        <begin position="399"/>
        <end position="497"/>
    </location>
</feature>
<keyword evidence="6" id="KW-0812">Transmembrane</keyword>
<dbReference type="EMBL" id="CP094534">
    <property type="protein sequence ID" value="UOE36250.1"/>
    <property type="molecule type" value="Genomic_DNA"/>
</dbReference>
<dbReference type="InterPro" id="IPR003594">
    <property type="entry name" value="HATPase_dom"/>
</dbReference>
<keyword evidence="9" id="KW-1133">Transmembrane helix</keyword>
<feature type="modified residue" description="Phosphohistidine" evidence="12">
    <location>
        <position position="438"/>
    </location>
</feature>
<dbReference type="SUPFAM" id="SSF52172">
    <property type="entry name" value="CheY-like"/>
    <property type="match status" value="1"/>
</dbReference>
<dbReference type="Gene3D" id="1.20.120.160">
    <property type="entry name" value="HPT domain"/>
    <property type="match status" value="1"/>
</dbReference>
<dbReference type="InterPro" id="IPR008207">
    <property type="entry name" value="Sig_transdc_His_kin_Hpt_dom"/>
</dbReference>
<organism evidence="17 18">
    <name type="scientific">Hymenobacter monticola</name>
    <dbReference type="NCBI Taxonomy" id="1705399"/>
    <lineage>
        <taxon>Bacteria</taxon>
        <taxon>Pseudomonadati</taxon>
        <taxon>Bacteroidota</taxon>
        <taxon>Cytophagia</taxon>
        <taxon>Cytophagales</taxon>
        <taxon>Hymenobacteraceae</taxon>
        <taxon>Hymenobacter</taxon>
    </lineage>
</organism>
<evidence type="ECO:0000259" key="16">
    <source>
        <dbReference type="PROSITE" id="PS50894"/>
    </source>
</evidence>
<accession>A0ABY4BI09</accession>
<dbReference type="Gene3D" id="3.40.50.2300">
    <property type="match status" value="1"/>
</dbReference>